<dbReference type="InterPro" id="IPR038340">
    <property type="entry name" value="MRP-L47_sf"/>
</dbReference>
<dbReference type="PaxDb" id="44689-DDB0185710"/>
<evidence type="ECO:0000313" key="8">
    <source>
        <dbReference type="Proteomes" id="UP000002195"/>
    </source>
</evidence>
<dbReference type="InterPro" id="IPR036049">
    <property type="entry name" value="Ribosomal_uL29_sf"/>
</dbReference>
<evidence type="ECO:0000256" key="3">
    <source>
        <dbReference type="ARBA" id="ARBA00022980"/>
    </source>
</evidence>
<dbReference type="SUPFAM" id="SSF46561">
    <property type="entry name" value="Ribosomal protein L29 (L29p)"/>
    <property type="match status" value="1"/>
</dbReference>
<dbReference type="HOGENOM" id="CLU_1374440_0_0_1"/>
<evidence type="ECO:0000256" key="4">
    <source>
        <dbReference type="ARBA" id="ARBA00023128"/>
    </source>
</evidence>
<evidence type="ECO:0000256" key="1">
    <source>
        <dbReference type="ARBA" id="ARBA00004173"/>
    </source>
</evidence>
<gene>
    <name evidence="7" type="ORF">DDB_G0283823</name>
</gene>
<dbReference type="PANTHER" id="PTHR21183:SF18">
    <property type="entry name" value="LARGE RIBOSOMAL SUBUNIT PROTEIN UL29M"/>
    <property type="match status" value="1"/>
</dbReference>
<dbReference type="FunCoup" id="Q54QH6">
    <property type="interactions" value="14"/>
</dbReference>
<dbReference type="Gene3D" id="6.10.330.20">
    <property type="match status" value="1"/>
</dbReference>
<dbReference type="Pfam" id="PF06984">
    <property type="entry name" value="MRP-L47"/>
    <property type="match status" value="1"/>
</dbReference>
<dbReference type="PhylomeDB" id="Q54QH6"/>
<organism evidence="7 8">
    <name type="scientific">Dictyostelium discoideum</name>
    <name type="common">Social amoeba</name>
    <dbReference type="NCBI Taxonomy" id="44689"/>
    <lineage>
        <taxon>Eukaryota</taxon>
        <taxon>Amoebozoa</taxon>
        <taxon>Evosea</taxon>
        <taxon>Eumycetozoa</taxon>
        <taxon>Dictyostelia</taxon>
        <taxon>Dictyosteliales</taxon>
        <taxon>Dictyosteliaceae</taxon>
        <taxon>Dictyostelium</taxon>
    </lineage>
</organism>
<evidence type="ECO:0000256" key="2">
    <source>
        <dbReference type="ARBA" id="ARBA00009254"/>
    </source>
</evidence>
<evidence type="ECO:0000256" key="5">
    <source>
        <dbReference type="ARBA" id="ARBA00023274"/>
    </source>
</evidence>
<dbReference type="GO" id="GO:0005762">
    <property type="term" value="C:mitochondrial large ribosomal subunit"/>
    <property type="evidence" value="ECO:0000318"/>
    <property type="project" value="GO_Central"/>
</dbReference>
<dbReference type="PANTHER" id="PTHR21183">
    <property type="entry name" value="RIBOSOMAL PROTEIN L47, MITOCHONDRIAL-RELATED"/>
    <property type="match status" value="1"/>
</dbReference>
<dbReference type="VEuPathDB" id="AmoebaDB:DDB_G0283823"/>
<dbReference type="InParanoid" id="Q54QH6"/>
<name>Q54QH6_DICDI</name>
<dbReference type="SMR" id="Q54QH6"/>
<dbReference type="GO" id="GO:0032543">
    <property type="term" value="P:mitochondrial translation"/>
    <property type="evidence" value="ECO:0000318"/>
    <property type="project" value="GO_Central"/>
</dbReference>
<comment type="subcellular location">
    <subcellularLocation>
        <location evidence="1">Mitochondrion</location>
    </subcellularLocation>
</comment>
<accession>Q54QH6</accession>
<dbReference type="dictyBase" id="DDB_G0283823"/>
<dbReference type="KEGG" id="ddi:DDB_G0283823"/>
<keyword evidence="5" id="KW-0687">Ribonucleoprotein</keyword>
<comment type="similarity">
    <text evidence="2">Belongs to the universal ribosomal protein uL29 family.</text>
</comment>
<dbReference type="OMA" id="YILANCD"/>
<dbReference type="RefSeq" id="XP_638895.1">
    <property type="nucleotide sequence ID" value="XM_633803.1"/>
</dbReference>
<evidence type="ECO:0000256" key="6">
    <source>
        <dbReference type="ARBA" id="ARBA00035289"/>
    </source>
</evidence>
<dbReference type="eggNOG" id="KOG3331">
    <property type="taxonomic scope" value="Eukaryota"/>
</dbReference>
<keyword evidence="4" id="KW-0496">Mitochondrion</keyword>
<dbReference type="GeneID" id="8624292"/>
<comment type="caution">
    <text evidence="7">The sequence shown here is derived from an EMBL/GenBank/DDBJ whole genome shotgun (WGS) entry which is preliminary data.</text>
</comment>
<evidence type="ECO:0000313" key="7">
    <source>
        <dbReference type="EMBL" id="EAL65526.1"/>
    </source>
</evidence>
<keyword evidence="8" id="KW-1185">Reference proteome</keyword>
<sequence length="199" mass="22542">MNNMIRSSISNIIKGATYTQRFASTSTTTQVASGSTIINNNKRGLKDFFEHTYPIGTYPLAGRSWAASDLRGKSFNDLHELWFELLKERNKLLTEKEITKNNQLQNPQRVTKVRKSMAAIKVVLGERDQLSKSLYLLAKASQDGNHKKVKELKENIKRLNKLVGAVSLKPGLKELESLQDTIKVDETLEKNIDLLLKQN</sequence>
<reference evidence="7 8" key="1">
    <citation type="journal article" date="2005" name="Nature">
        <title>The genome of the social amoeba Dictyostelium discoideum.</title>
        <authorList>
            <consortium name="The Dictyostelium discoideum Sequencing Consortium"/>
            <person name="Eichinger L."/>
            <person name="Pachebat J.A."/>
            <person name="Glockner G."/>
            <person name="Rajandream M.A."/>
            <person name="Sucgang R."/>
            <person name="Berriman M."/>
            <person name="Song J."/>
            <person name="Olsen R."/>
            <person name="Szafranski K."/>
            <person name="Xu Q."/>
            <person name="Tunggal B."/>
            <person name="Kummerfeld S."/>
            <person name="Madera M."/>
            <person name="Konfortov B.A."/>
            <person name="Rivero F."/>
            <person name="Bankier A.T."/>
            <person name="Lehmann R."/>
            <person name="Hamlin N."/>
            <person name="Davies R."/>
            <person name="Gaudet P."/>
            <person name="Fey P."/>
            <person name="Pilcher K."/>
            <person name="Chen G."/>
            <person name="Saunders D."/>
            <person name="Sodergren E."/>
            <person name="Davis P."/>
            <person name="Kerhornou A."/>
            <person name="Nie X."/>
            <person name="Hall N."/>
            <person name="Anjard C."/>
            <person name="Hemphill L."/>
            <person name="Bason N."/>
            <person name="Farbrother P."/>
            <person name="Desany B."/>
            <person name="Just E."/>
            <person name="Morio T."/>
            <person name="Rost R."/>
            <person name="Churcher C."/>
            <person name="Cooper J."/>
            <person name="Haydock S."/>
            <person name="van Driessche N."/>
            <person name="Cronin A."/>
            <person name="Goodhead I."/>
            <person name="Muzny D."/>
            <person name="Mourier T."/>
            <person name="Pain A."/>
            <person name="Lu M."/>
            <person name="Harper D."/>
            <person name="Lindsay R."/>
            <person name="Hauser H."/>
            <person name="James K."/>
            <person name="Quiles M."/>
            <person name="Madan Babu M."/>
            <person name="Saito T."/>
            <person name="Buchrieser C."/>
            <person name="Wardroper A."/>
            <person name="Felder M."/>
            <person name="Thangavelu M."/>
            <person name="Johnson D."/>
            <person name="Knights A."/>
            <person name="Loulseged H."/>
            <person name="Mungall K."/>
            <person name="Oliver K."/>
            <person name="Price C."/>
            <person name="Quail M.A."/>
            <person name="Urushihara H."/>
            <person name="Hernandez J."/>
            <person name="Rabbinowitsch E."/>
            <person name="Steffen D."/>
            <person name="Sanders M."/>
            <person name="Ma J."/>
            <person name="Kohara Y."/>
            <person name="Sharp S."/>
            <person name="Simmonds M."/>
            <person name="Spiegler S."/>
            <person name="Tivey A."/>
            <person name="Sugano S."/>
            <person name="White B."/>
            <person name="Walker D."/>
            <person name="Woodward J."/>
            <person name="Winckler T."/>
            <person name="Tanaka Y."/>
            <person name="Shaulsky G."/>
            <person name="Schleicher M."/>
            <person name="Weinstock G."/>
            <person name="Rosenthal A."/>
            <person name="Cox E.C."/>
            <person name="Chisholm R.L."/>
            <person name="Gibbs R."/>
            <person name="Loomis W.F."/>
            <person name="Platzer M."/>
            <person name="Kay R.R."/>
            <person name="Williams J."/>
            <person name="Dear P.H."/>
            <person name="Noegel A.A."/>
            <person name="Barrell B."/>
            <person name="Kuspa A."/>
        </authorList>
    </citation>
    <scope>NUCLEOTIDE SEQUENCE [LARGE SCALE GENOMIC DNA]</scope>
    <source>
        <strain evidence="7 8">AX4</strain>
    </source>
</reference>
<proteinExistence type="inferred from homology"/>
<dbReference type="Proteomes" id="UP000002195">
    <property type="component" value="Unassembled WGS sequence"/>
</dbReference>
<dbReference type="InterPro" id="IPR010729">
    <property type="entry name" value="Ribosomal_uL29_mit"/>
</dbReference>
<dbReference type="GO" id="GO:0003735">
    <property type="term" value="F:structural constituent of ribosome"/>
    <property type="evidence" value="ECO:0000318"/>
    <property type="project" value="GO_Central"/>
</dbReference>
<protein>
    <recommendedName>
        <fullName evidence="6">Large ribosomal subunit protein uL29m</fullName>
    </recommendedName>
</protein>
<dbReference type="STRING" id="44689.Q54QH6"/>
<dbReference type="EMBL" id="AAFI02000057">
    <property type="protein sequence ID" value="EAL65526.1"/>
    <property type="molecule type" value="Genomic_DNA"/>
</dbReference>
<keyword evidence="3" id="KW-0689">Ribosomal protein</keyword>
<dbReference type="AlphaFoldDB" id="Q54QH6"/>